<dbReference type="InParanoid" id="F0VJ45"/>
<name>F0VJ45_NEOCL</name>
<dbReference type="Proteomes" id="UP000007494">
    <property type="component" value="Chromosome VIII"/>
</dbReference>
<dbReference type="EMBL" id="FR823390">
    <property type="protein sequence ID" value="CBZ53756.1"/>
    <property type="molecule type" value="Genomic_DNA"/>
</dbReference>
<reference evidence="4" key="3">
    <citation type="journal article" date="2012" name="PLoS Pathog.">
        <title>Comparative genomics of the apicomplexan parasites Toxoplasma gondii and Neospora caninum: Coccidia differing in host range and transmission strategy.</title>
        <authorList>
            <person name="Reid A.J."/>
            <person name="Vermont S.J."/>
            <person name="Cotton J.A."/>
            <person name="Harris D."/>
            <person name="Hill-Cawthorne G.A."/>
            <person name="Konen-Waisman S."/>
            <person name="Latham S.M."/>
            <person name="Mourier T."/>
            <person name="Norton R."/>
            <person name="Quail M.A."/>
            <person name="Sanders M."/>
            <person name="Shanmugam D."/>
            <person name="Sohal A."/>
            <person name="Wasmuth J.D."/>
            <person name="Brunk B."/>
            <person name="Grigg M.E."/>
            <person name="Howard J.C."/>
            <person name="Parkinson J."/>
            <person name="Roos D.S."/>
            <person name="Trees A.J."/>
            <person name="Berriman M."/>
            <person name="Pain A."/>
            <person name="Wastling J.M."/>
        </authorList>
    </citation>
    <scope>NUCLEOTIDE SEQUENCE [LARGE SCALE GENOMIC DNA]</scope>
    <source>
        <strain evidence="4">Liverpool</strain>
    </source>
</reference>
<dbReference type="GeneID" id="13443245"/>
<reference evidence="2" key="1">
    <citation type="submission" date="2011-02" db="EMBL/GenBank/DDBJ databases">
        <authorList>
            <person name="Aslett M."/>
        </authorList>
    </citation>
    <scope>NUCLEOTIDE SEQUENCE</scope>
    <source>
        <strain evidence="2">Liverpool</strain>
    </source>
</reference>
<dbReference type="AlphaFoldDB" id="F0VJ45"/>
<evidence type="ECO:0000259" key="1">
    <source>
        <dbReference type="Pfam" id="PF04092"/>
    </source>
</evidence>
<dbReference type="Gene3D" id="2.60.40.1320">
    <property type="entry name" value="SRS domain"/>
    <property type="match status" value="2"/>
</dbReference>
<dbReference type="VEuPathDB" id="ToxoDB:NCLIV_035375"/>
<dbReference type="InterPro" id="IPR028352">
    <property type="entry name" value="Surface_antig_SAG1"/>
</dbReference>
<feature type="domain" description="SRS" evidence="1">
    <location>
        <begin position="167"/>
        <end position="291"/>
    </location>
</feature>
<proteinExistence type="predicted"/>
<sequence>MAIVRVVRGNRGCGLVVAAVFSVFTLLARFTEGASSGNVVACDVSSTSHTYPVTVTPSLPSFQITCSPGGATAIPSTFAADQKVCTGTVAAACSTSQALKELIPSAQPGWWVSKNFPTSAIQFTIPSGSFPRYTPAPFFLGCTKSSKNCLVTVAVQPTPAQYNQATQTVTCAYDQNNTFQVTLSPSSNKFTLNCGPNAVVQPTAIQTSYCPQGITATGCSGGAAAQPYKTIFHSYPSSGGWWTGEVDSDQGGVFTVPSSAFSSTSSSFFVGCAGPERSVAAHNVCSVQVTVAAITPTATESSAKGVSVGWREWVLIATAVVGGRSLSV</sequence>
<dbReference type="PRINTS" id="PR01801">
    <property type="entry name" value="SURFCEANTIGN"/>
</dbReference>
<dbReference type="RefSeq" id="XP_003883788.1">
    <property type="nucleotide sequence ID" value="XM_003883739.1"/>
</dbReference>
<dbReference type="EMBL" id="LN714483">
    <property type="protein sequence ID" value="CEL67748.1"/>
    <property type="molecule type" value="Genomic_DNA"/>
</dbReference>
<evidence type="ECO:0000313" key="3">
    <source>
        <dbReference type="EMBL" id="CEL67748.1"/>
    </source>
</evidence>
<dbReference type="InterPro" id="IPR036755">
    <property type="entry name" value="SRS_dom_sf"/>
</dbReference>
<protein>
    <submittedName>
        <fullName evidence="2">SRS domain-containing protein</fullName>
    </submittedName>
</protein>
<evidence type="ECO:0000313" key="4">
    <source>
        <dbReference type="Proteomes" id="UP000007494"/>
    </source>
</evidence>
<accession>F0VJ45</accession>
<keyword evidence="4" id="KW-1185">Reference proteome</keyword>
<dbReference type="Pfam" id="PF04092">
    <property type="entry name" value="SAG"/>
    <property type="match status" value="2"/>
</dbReference>
<organism evidence="2 4">
    <name type="scientific">Neospora caninum (strain Liverpool)</name>
    <dbReference type="NCBI Taxonomy" id="572307"/>
    <lineage>
        <taxon>Eukaryota</taxon>
        <taxon>Sar</taxon>
        <taxon>Alveolata</taxon>
        <taxon>Apicomplexa</taxon>
        <taxon>Conoidasida</taxon>
        <taxon>Coccidia</taxon>
        <taxon>Eucoccidiorida</taxon>
        <taxon>Eimeriorina</taxon>
        <taxon>Sarcocystidae</taxon>
        <taxon>Neospora</taxon>
    </lineage>
</organism>
<feature type="domain" description="SRS" evidence="1">
    <location>
        <begin position="38"/>
        <end position="155"/>
    </location>
</feature>
<dbReference type="OrthoDB" id="10608628at2759"/>
<dbReference type="InterPro" id="IPR007226">
    <property type="entry name" value="SRS_dom"/>
</dbReference>
<evidence type="ECO:0000313" key="2">
    <source>
        <dbReference type="EMBL" id="CBZ53756.1"/>
    </source>
</evidence>
<reference evidence="3" key="4">
    <citation type="journal article" date="2015" name="PLoS ONE">
        <title>Comprehensive Evaluation of Toxoplasma gondii VEG and Neospora caninum LIV Genomes with Tachyzoite Stage Transcriptome and Proteome Defines Novel Transcript Features.</title>
        <authorList>
            <person name="Ramaprasad A."/>
            <person name="Mourier T."/>
            <person name="Naeem R."/>
            <person name="Malas T.B."/>
            <person name="Moussa E."/>
            <person name="Panigrahi A."/>
            <person name="Vermont S.J."/>
            <person name="Otto T.D."/>
            <person name="Wastling J."/>
            <person name="Pain A."/>
        </authorList>
    </citation>
    <scope>NUCLEOTIDE SEQUENCE</scope>
    <source>
        <strain evidence="3">Liverpool</strain>
    </source>
</reference>
<gene>
    <name evidence="3" type="ORF">BN1204_035375</name>
    <name evidence="2" type="ORF">NCLIV_035375</name>
</gene>
<reference evidence="2" key="2">
    <citation type="submission" date="2011-03" db="EMBL/GenBank/DDBJ databases">
        <title>Comparative genomics and transcriptomics of Neospora caninum and Toxoplasma gondii.</title>
        <authorList>
            <person name="Reid A.J."/>
            <person name="Sohal A."/>
            <person name="Harris D."/>
            <person name="Quail M."/>
            <person name="Sanders M."/>
            <person name="Berriman M."/>
            <person name="Wastling J.M."/>
            <person name="Pain A."/>
        </authorList>
    </citation>
    <scope>NUCLEOTIDE SEQUENCE</scope>
    <source>
        <strain evidence="2">Liverpool</strain>
    </source>
</reference>
<dbReference type="GO" id="GO:0016020">
    <property type="term" value="C:membrane"/>
    <property type="evidence" value="ECO:0007669"/>
    <property type="project" value="InterPro"/>
</dbReference>
<dbReference type="SUPFAM" id="SSF74877">
    <property type="entry name" value="Major surface antigen p30, SAG1"/>
    <property type="match status" value="2"/>
</dbReference>